<dbReference type="Proteomes" id="UP001141806">
    <property type="component" value="Unassembled WGS sequence"/>
</dbReference>
<sequence>MRKTRGFKPGQKLVNNPDGYDFLQHSLSPHCKSKTISKICDWGRNLKRGAKMLCWREPLEAKPVAAVPKEHLVVYAGEKDGCSHRVLVPIIYFNRFEHFSISGGTSMGF</sequence>
<keyword evidence="2" id="KW-1185">Reference proteome</keyword>
<dbReference type="AlphaFoldDB" id="A0A9Q0GQ43"/>
<protein>
    <submittedName>
        <fullName evidence="1">Uncharacterized protein</fullName>
    </submittedName>
</protein>
<proteinExistence type="predicted"/>
<evidence type="ECO:0000313" key="1">
    <source>
        <dbReference type="EMBL" id="KAJ4950410.1"/>
    </source>
</evidence>
<name>A0A9Q0GQ43_9MAGN</name>
<comment type="caution">
    <text evidence="1">The sequence shown here is derived from an EMBL/GenBank/DDBJ whole genome shotgun (WGS) entry which is preliminary data.</text>
</comment>
<accession>A0A9Q0GQ43</accession>
<organism evidence="1 2">
    <name type="scientific">Protea cynaroides</name>
    <dbReference type="NCBI Taxonomy" id="273540"/>
    <lineage>
        <taxon>Eukaryota</taxon>
        <taxon>Viridiplantae</taxon>
        <taxon>Streptophyta</taxon>
        <taxon>Embryophyta</taxon>
        <taxon>Tracheophyta</taxon>
        <taxon>Spermatophyta</taxon>
        <taxon>Magnoliopsida</taxon>
        <taxon>Proteales</taxon>
        <taxon>Proteaceae</taxon>
        <taxon>Protea</taxon>
    </lineage>
</organism>
<gene>
    <name evidence="1" type="ORF">NE237_027242</name>
</gene>
<dbReference type="EMBL" id="JAMYWD010000012">
    <property type="protein sequence ID" value="KAJ4950410.1"/>
    <property type="molecule type" value="Genomic_DNA"/>
</dbReference>
<evidence type="ECO:0000313" key="2">
    <source>
        <dbReference type="Proteomes" id="UP001141806"/>
    </source>
</evidence>
<reference evidence="1" key="1">
    <citation type="journal article" date="2023" name="Plant J.">
        <title>The genome of the king protea, Protea cynaroides.</title>
        <authorList>
            <person name="Chang J."/>
            <person name="Duong T.A."/>
            <person name="Schoeman C."/>
            <person name="Ma X."/>
            <person name="Roodt D."/>
            <person name="Barker N."/>
            <person name="Li Z."/>
            <person name="Van de Peer Y."/>
            <person name="Mizrachi E."/>
        </authorList>
    </citation>
    <scope>NUCLEOTIDE SEQUENCE</scope>
    <source>
        <tissue evidence="1">Young leaves</tissue>
    </source>
</reference>
<dbReference type="OrthoDB" id="1026046at2759"/>